<name>A0A834IJ98_RHYFE</name>
<dbReference type="AlphaFoldDB" id="A0A834IJ98"/>
<comment type="caution">
    <text evidence="2">The sequence shown here is derived from an EMBL/GenBank/DDBJ whole genome shotgun (WGS) entry which is preliminary data.</text>
</comment>
<accession>A0A834IJ98</accession>
<gene>
    <name evidence="2" type="ORF">GWI33_007908</name>
</gene>
<evidence type="ECO:0000313" key="2">
    <source>
        <dbReference type="EMBL" id="KAF7278845.1"/>
    </source>
</evidence>
<dbReference type="Proteomes" id="UP000625711">
    <property type="component" value="Unassembled WGS sequence"/>
</dbReference>
<organism evidence="2 3">
    <name type="scientific">Rhynchophorus ferrugineus</name>
    <name type="common">Red palm weevil</name>
    <name type="synonym">Curculio ferrugineus</name>
    <dbReference type="NCBI Taxonomy" id="354439"/>
    <lineage>
        <taxon>Eukaryota</taxon>
        <taxon>Metazoa</taxon>
        <taxon>Ecdysozoa</taxon>
        <taxon>Arthropoda</taxon>
        <taxon>Hexapoda</taxon>
        <taxon>Insecta</taxon>
        <taxon>Pterygota</taxon>
        <taxon>Neoptera</taxon>
        <taxon>Endopterygota</taxon>
        <taxon>Coleoptera</taxon>
        <taxon>Polyphaga</taxon>
        <taxon>Cucujiformia</taxon>
        <taxon>Curculionidae</taxon>
        <taxon>Dryophthorinae</taxon>
        <taxon>Rhynchophorus</taxon>
    </lineage>
</organism>
<feature type="region of interest" description="Disordered" evidence="1">
    <location>
        <begin position="37"/>
        <end position="67"/>
    </location>
</feature>
<evidence type="ECO:0000313" key="3">
    <source>
        <dbReference type="Proteomes" id="UP000625711"/>
    </source>
</evidence>
<evidence type="ECO:0000256" key="1">
    <source>
        <dbReference type="SAM" id="MobiDB-lite"/>
    </source>
</evidence>
<protein>
    <submittedName>
        <fullName evidence="2">Uncharacterized protein</fullName>
    </submittedName>
</protein>
<keyword evidence="3" id="KW-1185">Reference proteome</keyword>
<proteinExistence type="predicted"/>
<feature type="region of interest" description="Disordered" evidence="1">
    <location>
        <begin position="1"/>
        <end position="23"/>
    </location>
</feature>
<dbReference type="EMBL" id="JAACXV010000384">
    <property type="protein sequence ID" value="KAF7278845.1"/>
    <property type="molecule type" value="Genomic_DNA"/>
</dbReference>
<feature type="compositionally biased region" description="Basic residues" evidence="1">
    <location>
        <begin position="54"/>
        <end position="67"/>
    </location>
</feature>
<sequence length="99" mass="10763">MGIGNGRNGSLFRRTSFGNGLDRHLGKPCPKIQSDVGACPGPVGDDHQEASLYTRHRPSNKSGKAGRKQIVETWQDVPKLLQIQFNGPNDLVQIPSRSA</sequence>
<reference evidence="2" key="1">
    <citation type="submission" date="2020-08" db="EMBL/GenBank/DDBJ databases">
        <title>Genome sequencing and assembly of the red palm weevil Rhynchophorus ferrugineus.</title>
        <authorList>
            <person name="Dias G.B."/>
            <person name="Bergman C.M."/>
            <person name="Manee M."/>
        </authorList>
    </citation>
    <scope>NUCLEOTIDE SEQUENCE</scope>
    <source>
        <strain evidence="2">AA-2017</strain>
        <tissue evidence="2">Whole larva</tissue>
    </source>
</reference>